<dbReference type="Proteomes" id="UP001217089">
    <property type="component" value="Unassembled WGS sequence"/>
</dbReference>
<dbReference type="PANTHER" id="PTHR24055">
    <property type="entry name" value="MITOGEN-ACTIVATED PROTEIN KINASE"/>
    <property type="match status" value="1"/>
</dbReference>
<keyword evidence="6" id="KW-1185">Reference proteome</keyword>
<feature type="compositionally biased region" description="Basic and acidic residues" evidence="3">
    <location>
        <begin position="271"/>
        <end position="287"/>
    </location>
</feature>
<dbReference type="Pfam" id="PF00069">
    <property type="entry name" value="Pkinase"/>
    <property type="match status" value="1"/>
</dbReference>
<evidence type="ECO:0000313" key="5">
    <source>
        <dbReference type="EMBL" id="KAJ8308483.1"/>
    </source>
</evidence>
<protein>
    <recommendedName>
        <fullName evidence="4">Protein kinase domain-containing protein</fullName>
    </recommendedName>
</protein>
<sequence>MLSAEVINTSQWRTTVYVFRLWMTFFLDEHTIAKGLILLSDRLFNICGYIDCDVEENLVLENSLLFNDCGFDRGWDSVMPFYDKRMVLLHLKDGSYWACKKMKQTYDSDKKSGTLVLVCELMDMNIYELIKDKRHYLPDKSVKKYLYQLCKSLDHIHRNGIFHRDVKPENILIKEDLLKLADFGSCRSVYSKQPYTEYISTRWYRAPECLLTDGYYNYKMDMWSSSSSFPGSNEVDQIAKIHDIMGTPDPSVLNKLKKDADRRAAQLAKTRQLEEQEKKNEMIHPHQSDSNVIELDTSRTEKTEKSKKEQQTVTSSTLIPSLPKAQSLPTHPHIFKDKKKRRHRRLLETHQFGTHTGLNLPKVPLHASTINPSFHSSSFSNYNPVHNTSSTMSLLPSINSTYKPHKLIFSCDRRKIKYWLH</sequence>
<dbReference type="InterPro" id="IPR011009">
    <property type="entry name" value="Kinase-like_dom_sf"/>
</dbReference>
<gene>
    <name evidence="5" type="ORF">KUTeg_013357</name>
</gene>
<evidence type="ECO:0000313" key="6">
    <source>
        <dbReference type="Proteomes" id="UP001217089"/>
    </source>
</evidence>
<reference evidence="5 6" key="1">
    <citation type="submission" date="2022-12" db="EMBL/GenBank/DDBJ databases">
        <title>Chromosome-level genome of Tegillarca granosa.</title>
        <authorList>
            <person name="Kim J."/>
        </authorList>
    </citation>
    <scope>NUCLEOTIDE SEQUENCE [LARGE SCALE GENOMIC DNA]</scope>
    <source>
        <strain evidence="5">Teg-2019</strain>
        <tissue evidence="5">Adductor muscle</tissue>
    </source>
</reference>
<dbReference type="InterPro" id="IPR008271">
    <property type="entry name" value="Ser/Thr_kinase_AS"/>
</dbReference>
<accession>A0ABQ9ETG1</accession>
<evidence type="ECO:0000256" key="2">
    <source>
        <dbReference type="ARBA" id="ARBA00022840"/>
    </source>
</evidence>
<proteinExistence type="predicted"/>
<dbReference type="PROSITE" id="PS00108">
    <property type="entry name" value="PROTEIN_KINASE_ST"/>
    <property type="match status" value="1"/>
</dbReference>
<feature type="compositionally biased region" description="Basic and acidic residues" evidence="3">
    <location>
        <begin position="296"/>
        <end position="310"/>
    </location>
</feature>
<name>A0ABQ9ETG1_TEGGR</name>
<evidence type="ECO:0000256" key="1">
    <source>
        <dbReference type="ARBA" id="ARBA00022741"/>
    </source>
</evidence>
<keyword evidence="1" id="KW-0547">Nucleotide-binding</keyword>
<comment type="caution">
    <text evidence="5">The sequence shown here is derived from an EMBL/GenBank/DDBJ whole genome shotgun (WGS) entry which is preliminary data.</text>
</comment>
<dbReference type="PROSITE" id="PS50011">
    <property type="entry name" value="PROTEIN_KINASE_DOM"/>
    <property type="match status" value="1"/>
</dbReference>
<dbReference type="SMART" id="SM00220">
    <property type="entry name" value="S_TKc"/>
    <property type="match status" value="1"/>
</dbReference>
<dbReference type="Gene3D" id="1.10.510.10">
    <property type="entry name" value="Transferase(Phosphotransferase) domain 1"/>
    <property type="match status" value="1"/>
</dbReference>
<organism evidence="5 6">
    <name type="scientific">Tegillarca granosa</name>
    <name type="common">Malaysian cockle</name>
    <name type="synonym">Anadara granosa</name>
    <dbReference type="NCBI Taxonomy" id="220873"/>
    <lineage>
        <taxon>Eukaryota</taxon>
        <taxon>Metazoa</taxon>
        <taxon>Spiralia</taxon>
        <taxon>Lophotrochozoa</taxon>
        <taxon>Mollusca</taxon>
        <taxon>Bivalvia</taxon>
        <taxon>Autobranchia</taxon>
        <taxon>Pteriomorphia</taxon>
        <taxon>Arcoida</taxon>
        <taxon>Arcoidea</taxon>
        <taxon>Arcidae</taxon>
        <taxon>Tegillarca</taxon>
    </lineage>
</organism>
<evidence type="ECO:0000259" key="4">
    <source>
        <dbReference type="PROSITE" id="PS50011"/>
    </source>
</evidence>
<dbReference type="InterPro" id="IPR050117">
    <property type="entry name" value="MAPK"/>
</dbReference>
<feature type="region of interest" description="Disordered" evidence="3">
    <location>
        <begin position="269"/>
        <end position="317"/>
    </location>
</feature>
<evidence type="ECO:0000256" key="3">
    <source>
        <dbReference type="SAM" id="MobiDB-lite"/>
    </source>
</evidence>
<keyword evidence="2" id="KW-0067">ATP-binding</keyword>
<dbReference type="EMBL" id="JARBDR010000657">
    <property type="protein sequence ID" value="KAJ8308483.1"/>
    <property type="molecule type" value="Genomic_DNA"/>
</dbReference>
<dbReference type="InterPro" id="IPR000719">
    <property type="entry name" value="Prot_kinase_dom"/>
</dbReference>
<dbReference type="SUPFAM" id="SSF56112">
    <property type="entry name" value="Protein kinase-like (PK-like)"/>
    <property type="match status" value="1"/>
</dbReference>
<feature type="domain" description="Protein kinase" evidence="4">
    <location>
        <begin position="1"/>
        <end position="334"/>
    </location>
</feature>